<dbReference type="AlphaFoldDB" id="A0AA88DTZ6"/>
<organism evidence="2 3">
    <name type="scientific">Ficus carica</name>
    <name type="common">Common fig</name>
    <dbReference type="NCBI Taxonomy" id="3494"/>
    <lineage>
        <taxon>Eukaryota</taxon>
        <taxon>Viridiplantae</taxon>
        <taxon>Streptophyta</taxon>
        <taxon>Embryophyta</taxon>
        <taxon>Tracheophyta</taxon>
        <taxon>Spermatophyta</taxon>
        <taxon>Magnoliopsida</taxon>
        <taxon>eudicotyledons</taxon>
        <taxon>Gunneridae</taxon>
        <taxon>Pentapetalae</taxon>
        <taxon>rosids</taxon>
        <taxon>fabids</taxon>
        <taxon>Rosales</taxon>
        <taxon>Moraceae</taxon>
        <taxon>Ficeae</taxon>
        <taxon>Ficus</taxon>
    </lineage>
</organism>
<dbReference type="InterPro" id="IPR000719">
    <property type="entry name" value="Prot_kinase_dom"/>
</dbReference>
<dbReference type="GO" id="GO:0004672">
    <property type="term" value="F:protein kinase activity"/>
    <property type="evidence" value="ECO:0007669"/>
    <property type="project" value="InterPro"/>
</dbReference>
<dbReference type="InterPro" id="IPR011009">
    <property type="entry name" value="Kinase-like_dom_sf"/>
</dbReference>
<dbReference type="PANTHER" id="PTHR48011:SF51">
    <property type="entry name" value="PROTEIN KINASE SUPERFAMILY PROTEIN"/>
    <property type="match status" value="1"/>
</dbReference>
<dbReference type="EMBL" id="BTGU01000112">
    <property type="protein sequence ID" value="GMN61438.1"/>
    <property type="molecule type" value="Genomic_DNA"/>
</dbReference>
<evidence type="ECO:0000259" key="1">
    <source>
        <dbReference type="PROSITE" id="PS50011"/>
    </source>
</evidence>
<sequence>MDFSLRSRKEALESKEYECRGTPAYMSPESVARREIETAMDVWSLGCVVLTMITGKHPWRDAKGKVLEPIEEDR</sequence>
<evidence type="ECO:0000313" key="3">
    <source>
        <dbReference type="Proteomes" id="UP001187192"/>
    </source>
</evidence>
<dbReference type="GO" id="GO:0007165">
    <property type="term" value="P:signal transduction"/>
    <property type="evidence" value="ECO:0007669"/>
    <property type="project" value="TreeGrafter"/>
</dbReference>
<comment type="caution">
    <text evidence="2">The sequence shown here is derived from an EMBL/GenBank/DDBJ whole genome shotgun (WGS) entry which is preliminary data.</text>
</comment>
<dbReference type="Proteomes" id="UP001187192">
    <property type="component" value="Unassembled WGS sequence"/>
</dbReference>
<evidence type="ECO:0000313" key="2">
    <source>
        <dbReference type="EMBL" id="GMN61438.1"/>
    </source>
</evidence>
<dbReference type="PANTHER" id="PTHR48011">
    <property type="entry name" value="CCR4-NOT TRANSCRIPTIONAL COMPLEX SUBUNIT CAF120-RELATED"/>
    <property type="match status" value="1"/>
</dbReference>
<name>A0AA88DTZ6_FICCA</name>
<gene>
    <name evidence="2" type="ORF">TIFTF001_030536</name>
</gene>
<protein>
    <recommendedName>
        <fullName evidence="1">Protein kinase domain-containing protein</fullName>
    </recommendedName>
</protein>
<proteinExistence type="predicted"/>
<dbReference type="Pfam" id="PF00069">
    <property type="entry name" value="Pkinase"/>
    <property type="match status" value="1"/>
</dbReference>
<accession>A0AA88DTZ6</accession>
<dbReference type="SUPFAM" id="SSF56112">
    <property type="entry name" value="Protein kinase-like (PK-like)"/>
    <property type="match status" value="1"/>
</dbReference>
<keyword evidence="3" id="KW-1185">Reference proteome</keyword>
<dbReference type="InterPro" id="IPR052751">
    <property type="entry name" value="Plant_MAPKKK"/>
</dbReference>
<reference evidence="2" key="1">
    <citation type="submission" date="2023-07" db="EMBL/GenBank/DDBJ databases">
        <title>draft genome sequence of fig (Ficus carica).</title>
        <authorList>
            <person name="Takahashi T."/>
            <person name="Nishimura K."/>
        </authorList>
    </citation>
    <scope>NUCLEOTIDE SEQUENCE</scope>
</reference>
<dbReference type="GO" id="GO:0005524">
    <property type="term" value="F:ATP binding"/>
    <property type="evidence" value="ECO:0007669"/>
    <property type="project" value="InterPro"/>
</dbReference>
<dbReference type="PROSITE" id="PS50011">
    <property type="entry name" value="PROTEIN_KINASE_DOM"/>
    <property type="match status" value="1"/>
</dbReference>
<dbReference type="Gene3D" id="1.10.510.10">
    <property type="entry name" value="Transferase(Phosphotransferase) domain 1"/>
    <property type="match status" value="1"/>
</dbReference>
<feature type="domain" description="Protein kinase" evidence="1">
    <location>
        <begin position="1"/>
        <end position="74"/>
    </location>
</feature>